<evidence type="ECO:0000313" key="3">
    <source>
        <dbReference type="Proteomes" id="UP000190130"/>
    </source>
</evidence>
<accession>A0A1T5GII4</accession>
<feature type="transmembrane region" description="Helical" evidence="1">
    <location>
        <begin position="133"/>
        <end position="153"/>
    </location>
</feature>
<dbReference type="AlphaFoldDB" id="A0A1T5GII4"/>
<protein>
    <submittedName>
        <fullName evidence="2">Uncharacterized protein</fullName>
    </submittedName>
</protein>
<keyword evidence="1" id="KW-0812">Transmembrane</keyword>
<evidence type="ECO:0000313" key="2">
    <source>
        <dbReference type="EMBL" id="SKC08140.1"/>
    </source>
</evidence>
<name>A0A1T5GII4_9HYPH</name>
<keyword evidence="1" id="KW-0472">Membrane</keyword>
<dbReference type="EMBL" id="FUYX01000013">
    <property type="protein sequence ID" value="SKC08140.1"/>
    <property type="molecule type" value="Genomic_DNA"/>
</dbReference>
<gene>
    <name evidence="2" type="ORF">SAMN05660750_04085</name>
</gene>
<feature type="transmembrane region" description="Helical" evidence="1">
    <location>
        <begin position="165"/>
        <end position="186"/>
    </location>
</feature>
<feature type="transmembrane region" description="Helical" evidence="1">
    <location>
        <begin position="206"/>
        <end position="224"/>
    </location>
</feature>
<sequence>MADVYEINRRLSGAYAVSAQTVERLGSVIEAAIGAPPKLKMEFTNNRNISSNSVADINDSYVEAACLDEVSFFAMNGNNACSLALGWSSSRPVYISITLPRSQAKDLEENIVNILSANETWYHWFFKLKQTSLSFNAFLGLITIFVVSLAMAFNFADYVIKNPYLVGAFKIFLVIAIANVVTDLTLPSMSFNIGKSGRRIRFKRNLFNFIILVVLVGVGINLLSDIVKPYVLPPSG</sequence>
<evidence type="ECO:0000256" key="1">
    <source>
        <dbReference type="SAM" id="Phobius"/>
    </source>
</evidence>
<reference evidence="2 3" key="1">
    <citation type="submission" date="2017-02" db="EMBL/GenBank/DDBJ databases">
        <authorList>
            <person name="Peterson S.W."/>
        </authorList>
    </citation>
    <scope>NUCLEOTIDE SEQUENCE [LARGE SCALE GENOMIC DNA]</scope>
    <source>
        <strain evidence="2 3">DSM 9653</strain>
    </source>
</reference>
<dbReference type="RefSeq" id="WP_139384489.1">
    <property type="nucleotide sequence ID" value="NZ_FUYX01000013.1"/>
</dbReference>
<keyword evidence="1" id="KW-1133">Transmembrane helix</keyword>
<dbReference type="Proteomes" id="UP000190130">
    <property type="component" value="Unassembled WGS sequence"/>
</dbReference>
<proteinExistence type="predicted"/>
<organism evidence="2 3">
    <name type="scientific">Bosea thiooxidans</name>
    <dbReference type="NCBI Taxonomy" id="53254"/>
    <lineage>
        <taxon>Bacteria</taxon>
        <taxon>Pseudomonadati</taxon>
        <taxon>Pseudomonadota</taxon>
        <taxon>Alphaproteobacteria</taxon>
        <taxon>Hyphomicrobiales</taxon>
        <taxon>Boseaceae</taxon>
        <taxon>Bosea</taxon>
    </lineage>
</organism>